<dbReference type="EMBL" id="BMAW01045577">
    <property type="protein sequence ID" value="GFS50762.1"/>
    <property type="molecule type" value="Genomic_DNA"/>
</dbReference>
<reference evidence="2" key="1">
    <citation type="submission" date="2020-08" db="EMBL/GenBank/DDBJ databases">
        <title>Multicomponent nature underlies the extraordinary mechanical properties of spider dragline silk.</title>
        <authorList>
            <person name="Kono N."/>
            <person name="Nakamura H."/>
            <person name="Mori M."/>
            <person name="Yoshida Y."/>
            <person name="Ohtoshi R."/>
            <person name="Malay A.D."/>
            <person name="Moran D.A.P."/>
            <person name="Tomita M."/>
            <person name="Numata K."/>
            <person name="Arakawa K."/>
        </authorList>
    </citation>
    <scope>NUCLEOTIDE SEQUENCE</scope>
</reference>
<dbReference type="AlphaFoldDB" id="A0A8X6ILM8"/>
<evidence type="ECO:0000313" key="2">
    <source>
        <dbReference type="EMBL" id="GFS50762.1"/>
    </source>
</evidence>
<keyword evidence="3" id="KW-1185">Reference proteome</keyword>
<dbReference type="Proteomes" id="UP000887013">
    <property type="component" value="Unassembled WGS sequence"/>
</dbReference>
<evidence type="ECO:0000256" key="1">
    <source>
        <dbReference type="SAM" id="MobiDB-lite"/>
    </source>
</evidence>
<comment type="caution">
    <text evidence="2">The sequence shown here is derived from an EMBL/GenBank/DDBJ whole genome shotgun (WGS) entry which is preliminary data.</text>
</comment>
<gene>
    <name evidence="2" type="ORF">NPIL_169771</name>
</gene>
<sequence>MTEVKLYAFDLVIKSTAKTRCAFYKLTDRVSNLSVTLGQLISSGVQNHRVKVARKLQLPKWRGEGPRGAPQPTPSSPKRPVCKLGQRPTREARGLIGAKELKVPWRTIV</sequence>
<accession>A0A8X6ILM8</accession>
<evidence type="ECO:0000313" key="3">
    <source>
        <dbReference type="Proteomes" id="UP000887013"/>
    </source>
</evidence>
<protein>
    <submittedName>
        <fullName evidence="2">Uncharacterized protein</fullName>
    </submittedName>
</protein>
<feature type="region of interest" description="Disordered" evidence="1">
    <location>
        <begin position="56"/>
        <end position="88"/>
    </location>
</feature>
<organism evidence="2 3">
    <name type="scientific">Nephila pilipes</name>
    <name type="common">Giant wood spider</name>
    <name type="synonym">Nephila maculata</name>
    <dbReference type="NCBI Taxonomy" id="299642"/>
    <lineage>
        <taxon>Eukaryota</taxon>
        <taxon>Metazoa</taxon>
        <taxon>Ecdysozoa</taxon>
        <taxon>Arthropoda</taxon>
        <taxon>Chelicerata</taxon>
        <taxon>Arachnida</taxon>
        <taxon>Araneae</taxon>
        <taxon>Araneomorphae</taxon>
        <taxon>Entelegynae</taxon>
        <taxon>Araneoidea</taxon>
        <taxon>Nephilidae</taxon>
        <taxon>Nephila</taxon>
    </lineage>
</organism>
<proteinExistence type="predicted"/>
<name>A0A8X6ILM8_NEPPI</name>